<dbReference type="SUPFAM" id="SSF48576">
    <property type="entry name" value="Terpenoid synthases"/>
    <property type="match status" value="1"/>
</dbReference>
<dbReference type="EMBL" id="JAABLQ010000001">
    <property type="protein sequence ID" value="NBN77880.1"/>
    <property type="molecule type" value="Genomic_DNA"/>
</dbReference>
<dbReference type="InterPro" id="IPR008949">
    <property type="entry name" value="Isoprenoid_synthase_dom_sf"/>
</dbReference>
<gene>
    <name evidence="1" type="ORF">GWI72_06305</name>
</gene>
<keyword evidence="2" id="KW-1185">Reference proteome</keyword>
<proteinExistence type="predicted"/>
<name>A0A7X5J926_9HYPH</name>
<dbReference type="InterPro" id="IPR002060">
    <property type="entry name" value="Squ/phyt_synthse"/>
</dbReference>
<accession>A0A7X5J926</accession>
<dbReference type="Gene3D" id="1.10.600.10">
    <property type="entry name" value="Farnesyl Diphosphate Synthase"/>
    <property type="match status" value="1"/>
</dbReference>
<reference evidence="2" key="1">
    <citation type="submission" date="2020-01" db="EMBL/GenBank/DDBJ databases">
        <authorList>
            <person name="Fang Y."/>
            <person name="Sun R."/>
            <person name="Nie L."/>
            <person name="He J."/>
            <person name="Hao L."/>
            <person name="Wang L."/>
            <person name="Su S."/>
            <person name="Lv E."/>
            <person name="Zhang Z."/>
            <person name="Xie R."/>
            <person name="Liu H."/>
        </authorList>
    </citation>
    <scope>NUCLEOTIDE SEQUENCE [LARGE SCALE GENOMIC DNA]</scope>
    <source>
        <strain evidence="2">XCT-53</strain>
    </source>
</reference>
<dbReference type="AlphaFoldDB" id="A0A7X5J926"/>
<organism evidence="1 2">
    <name type="scientific">Pannonibacter tanglangensis</name>
    <dbReference type="NCBI Taxonomy" id="2750084"/>
    <lineage>
        <taxon>Bacteria</taxon>
        <taxon>Pseudomonadati</taxon>
        <taxon>Pseudomonadota</taxon>
        <taxon>Alphaproteobacteria</taxon>
        <taxon>Hyphomicrobiales</taxon>
        <taxon>Stappiaceae</taxon>
        <taxon>Pannonibacter</taxon>
    </lineage>
</organism>
<evidence type="ECO:0000313" key="1">
    <source>
        <dbReference type="EMBL" id="NBN77880.1"/>
    </source>
</evidence>
<protein>
    <submittedName>
        <fullName evidence="1">Squalene/phytoene synthase family protein</fullName>
    </submittedName>
</protein>
<dbReference type="PANTHER" id="PTHR31480">
    <property type="entry name" value="BIFUNCTIONAL LYCOPENE CYCLASE/PHYTOENE SYNTHASE"/>
    <property type="match status" value="1"/>
</dbReference>
<dbReference type="GO" id="GO:0016765">
    <property type="term" value="F:transferase activity, transferring alkyl or aryl (other than methyl) groups"/>
    <property type="evidence" value="ECO:0007669"/>
    <property type="project" value="UniProtKB-ARBA"/>
</dbReference>
<sequence length="288" mass="31797">MVSSAAATSFDHAQALVREQDRDRYLTALFAPPEHRPGLLALYAFNIEIARIRDVVNDPLPGEVRLQWWRDFLTGTHHGETSANPVAAALAETIRRYHLPVAALVALIDARVFDLYDDPMPTLTDLEGYAGETSSALIQLASIVLAGGSEAGTCDAAGHAGVAYGLTGLMRALPWHAARHQQFLPSDVLDRHGVDRATLFRGEMTPELGAALTEMRAHARHHLDRTRGLVGSVRPEVAAAFLPVCLVEPFLKVMERKGFNPFRDRAELSQLRRQWIIWRAARKAFRAG</sequence>
<dbReference type="RefSeq" id="WP_161672979.1">
    <property type="nucleotide sequence ID" value="NZ_JAABLP010000001.1"/>
</dbReference>
<comment type="caution">
    <text evidence="1">The sequence shown here is derived from an EMBL/GenBank/DDBJ whole genome shotgun (WGS) entry which is preliminary data.</text>
</comment>
<dbReference type="Pfam" id="PF00494">
    <property type="entry name" value="SQS_PSY"/>
    <property type="match status" value="1"/>
</dbReference>
<evidence type="ECO:0000313" key="2">
    <source>
        <dbReference type="Proteomes" id="UP000586722"/>
    </source>
</evidence>
<dbReference type="Proteomes" id="UP000586722">
    <property type="component" value="Unassembled WGS sequence"/>
</dbReference>